<dbReference type="Proteomes" id="UP000689129">
    <property type="component" value="Unassembled WGS sequence"/>
</dbReference>
<feature type="transmembrane region" description="Helical" evidence="2">
    <location>
        <begin position="251"/>
        <end position="267"/>
    </location>
</feature>
<evidence type="ECO:0000313" key="4">
    <source>
        <dbReference type="Proteomes" id="UP000689129"/>
    </source>
</evidence>
<dbReference type="OrthoDB" id="2126185at2759"/>
<feature type="transmembrane region" description="Helical" evidence="2">
    <location>
        <begin position="287"/>
        <end position="307"/>
    </location>
</feature>
<evidence type="ECO:0000256" key="2">
    <source>
        <dbReference type="SAM" id="Phobius"/>
    </source>
</evidence>
<keyword evidence="2" id="KW-0472">Membrane</keyword>
<dbReference type="EMBL" id="JAEMWZ010000084">
    <property type="protein sequence ID" value="KAG7137644.1"/>
    <property type="molecule type" value="Genomic_DNA"/>
</dbReference>
<proteinExistence type="predicted"/>
<feature type="transmembrane region" description="Helical" evidence="2">
    <location>
        <begin position="150"/>
        <end position="173"/>
    </location>
</feature>
<keyword evidence="2" id="KW-0812">Transmembrane</keyword>
<comment type="caution">
    <text evidence="3">The sequence shown here is derived from an EMBL/GenBank/DDBJ whole genome shotgun (WGS) entry which is preliminary data.</text>
</comment>
<organism evidence="3 4">
    <name type="scientific">Verticillium longisporum</name>
    <name type="common">Verticillium dahliae var. longisporum</name>
    <dbReference type="NCBI Taxonomy" id="100787"/>
    <lineage>
        <taxon>Eukaryota</taxon>
        <taxon>Fungi</taxon>
        <taxon>Dikarya</taxon>
        <taxon>Ascomycota</taxon>
        <taxon>Pezizomycotina</taxon>
        <taxon>Sordariomycetes</taxon>
        <taxon>Hypocreomycetidae</taxon>
        <taxon>Glomerellales</taxon>
        <taxon>Plectosphaerellaceae</taxon>
        <taxon>Verticillium</taxon>
    </lineage>
</organism>
<sequence length="348" mass="38483">MDIRSNARPIALLAGYIALAATLTVTCIRTIQKGVAKRTSAGTGRHLLGFTVFPLLAALSLAVTWYHLFHFLEWSYAAWKGRRLLRPSNTANIYVAQWLRETALFKQAWASAFETPERAWWSLQIFGFCANWSVMLAVQAKKRKIPHLWSFMLLGQVISISFAANLFFLAVLAHDIVAPAAFPQSVQPKEKLSDAEDSEDDDDDEGEPKPKSRSQPHKALSPTVAPFWYQIALGLSIGCAVSVPDKFGTPAFTRILLAIHVLAYAPLLLNKVLRREVPAPLLRQPALYLRIANLGALLAVGTMKVQAEGGDFALVLEALHEHPAVSRLGWDVVFCWVSFGVWQVLGDA</sequence>
<gene>
    <name evidence="3" type="ORF">HYQ45_005050</name>
</gene>
<evidence type="ECO:0000256" key="1">
    <source>
        <dbReference type="SAM" id="MobiDB-lite"/>
    </source>
</evidence>
<accession>A0A8I2ZTS2</accession>
<dbReference type="AlphaFoldDB" id="A0A8I2ZTS2"/>
<feature type="transmembrane region" description="Helical" evidence="2">
    <location>
        <begin position="47"/>
        <end position="68"/>
    </location>
</feature>
<protein>
    <submittedName>
        <fullName evidence="3">Uncharacterized protein</fullName>
    </submittedName>
</protein>
<keyword evidence="2" id="KW-1133">Transmembrane helix</keyword>
<feature type="region of interest" description="Disordered" evidence="1">
    <location>
        <begin position="187"/>
        <end position="219"/>
    </location>
</feature>
<evidence type="ECO:0000313" key="3">
    <source>
        <dbReference type="EMBL" id="KAG7137644.1"/>
    </source>
</evidence>
<name>A0A8I2ZTS2_VERLO</name>
<feature type="compositionally biased region" description="Acidic residues" evidence="1">
    <location>
        <begin position="195"/>
        <end position="206"/>
    </location>
</feature>
<reference evidence="3" key="1">
    <citation type="journal article" date="2021" name="Mol. Plant Pathol.">
        <title>A 20-kb lineage-specific genomic region tames virulence in pathogenic amphidiploid Verticillium longisporum.</title>
        <authorList>
            <person name="Harting R."/>
            <person name="Starke J."/>
            <person name="Kusch H."/>
            <person name="Poggeler S."/>
            <person name="Maurus I."/>
            <person name="Schluter R."/>
            <person name="Landesfeind M."/>
            <person name="Bulla I."/>
            <person name="Nowrousian M."/>
            <person name="de Jonge R."/>
            <person name="Stahlhut G."/>
            <person name="Hoff K.J."/>
            <person name="Asshauer K.P."/>
            <person name="Thurmer A."/>
            <person name="Stanke M."/>
            <person name="Daniel R."/>
            <person name="Morgenstern B."/>
            <person name="Thomma B.P.H.J."/>
            <person name="Kronstad J.W."/>
            <person name="Braus-Stromeyer S.A."/>
            <person name="Braus G.H."/>
        </authorList>
    </citation>
    <scope>NUCLEOTIDE SEQUENCE</scope>
    <source>
        <strain evidence="3">Vl32</strain>
    </source>
</reference>
<feature type="transmembrane region" description="Helical" evidence="2">
    <location>
        <begin position="6"/>
        <end position="26"/>
    </location>
</feature>
<feature type="transmembrane region" description="Helical" evidence="2">
    <location>
        <begin position="119"/>
        <end position="138"/>
    </location>
</feature>